<comment type="caution">
    <text evidence="4">The sequence shown here is derived from an EMBL/GenBank/DDBJ whole genome shotgun (WGS) entry which is preliminary data.</text>
</comment>
<dbReference type="SUPFAM" id="SSF47203">
    <property type="entry name" value="Acyl-CoA dehydrogenase C-terminal domain-like"/>
    <property type="match status" value="1"/>
</dbReference>
<evidence type="ECO:0000313" key="5">
    <source>
        <dbReference type="Proteomes" id="UP000261325"/>
    </source>
</evidence>
<dbReference type="InterPro" id="IPR009075">
    <property type="entry name" value="AcylCo_DH/oxidase_C"/>
</dbReference>
<reference evidence="4 5" key="1">
    <citation type="journal article" date="2018" name="Nat. Biotechnol.">
        <title>A standardized bacterial taxonomy based on genome phylogeny substantially revises the tree of life.</title>
        <authorList>
            <person name="Parks D.H."/>
            <person name="Chuvochina M."/>
            <person name="Waite D.W."/>
            <person name="Rinke C."/>
            <person name="Skarshewski A."/>
            <person name="Chaumeil P.A."/>
            <person name="Hugenholtz P."/>
        </authorList>
    </citation>
    <scope>NUCLEOTIDE SEQUENCE [LARGE SCALE GENOMIC DNA]</scope>
    <source>
        <strain evidence="4">UBA9049</strain>
    </source>
</reference>
<protein>
    <submittedName>
        <fullName evidence="4">Acyl-CoA dehydrogenase</fullName>
    </submittedName>
</protein>
<feature type="domain" description="Acyl-CoA dehydrogenase/oxidase C-terminal" evidence="2">
    <location>
        <begin position="4"/>
        <end position="162"/>
    </location>
</feature>
<evidence type="ECO:0000313" key="4">
    <source>
        <dbReference type="EMBL" id="HAC26544.1"/>
    </source>
</evidence>
<accession>A0A3B8W9D7</accession>
<evidence type="ECO:0000259" key="3">
    <source>
        <dbReference type="Pfam" id="PF12806"/>
    </source>
</evidence>
<dbReference type="Pfam" id="PF12806">
    <property type="entry name" value="Acyl-CoA_dh_C"/>
    <property type="match status" value="1"/>
</dbReference>
<dbReference type="PANTHER" id="PTHR42803:SF3">
    <property type="entry name" value="ACYL-COA DEHYDROGENASE-RELATED"/>
    <property type="match status" value="1"/>
</dbReference>
<dbReference type="PANTHER" id="PTHR42803">
    <property type="entry name" value="ACYL-COA DEHYDROGENASE"/>
    <property type="match status" value="1"/>
</dbReference>
<organism evidence="4 5">
    <name type="scientific">Marinobacter nauticus</name>
    <name type="common">Marinobacter hydrocarbonoclasticus</name>
    <name type="synonym">Marinobacter aquaeolei</name>
    <dbReference type="NCBI Taxonomy" id="2743"/>
    <lineage>
        <taxon>Bacteria</taxon>
        <taxon>Pseudomonadati</taxon>
        <taxon>Pseudomonadota</taxon>
        <taxon>Gammaproteobacteria</taxon>
        <taxon>Pseudomonadales</taxon>
        <taxon>Marinobacteraceae</taxon>
        <taxon>Marinobacter</taxon>
    </lineage>
</organism>
<dbReference type="Proteomes" id="UP000261325">
    <property type="component" value="Unassembled WGS sequence"/>
</dbReference>
<feature type="non-terminal residue" evidence="4">
    <location>
        <position position="1"/>
    </location>
</feature>
<gene>
    <name evidence="4" type="ORF">DCF82_01780</name>
</gene>
<keyword evidence="1" id="KW-0285">Flavoprotein</keyword>
<dbReference type="InterPro" id="IPR052166">
    <property type="entry name" value="Diverse_Acyl-CoA_DH"/>
</dbReference>
<evidence type="ECO:0000259" key="2">
    <source>
        <dbReference type="Pfam" id="PF00441"/>
    </source>
</evidence>
<dbReference type="InterPro" id="IPR025878">
    <property type="entry name" value="Acyl-CoA_dh-like_C_dom"/>
</dbReference>
<dbReference type="Gene3D" id="1.20.140.10">
    <property type="entry name" value="Butyryl-CoA Dehydrogenase, subunit A, domain 3"/>
    <property type="match status" value="1"/>
</dbReference>
<dbReference type="GO" id="GO:0016627">
    <property type="term" value="F:oxidoreductase activity, acting on the CH-CH group of donors"/>
    <property type="evidence" value="ECO:0007669"/>
    <property type="project" value="InterPro"/>
</dbReference>
<feature type="domain" description="Acetyl-CoA dehydrogenase-like C-terminal" evidence="3">
    <location>
        <begin position="180"/>
        <end position="306"/>
    </location>
</feature>
<proteinExistence type="predicted"/>
<evidence type="ECO:0000256" key="1">
    <source>
        <dbReference type="ARBA" id="ARBA00022630"/>
    </source>
</evidence>
<dbReference type="InterPro" id="IPR036250">
    <property type="entry name" value="AcylCo_DH-like_C"/>
</dbReference>
<name>A0A3B8W9D7_MARNT</name>
<dbReference type="AlphaFoldDB" id="A0A3B8W9D7"/>
<dbReference type="EMBL" id="DLYI01000018">
    <property type="protein sequence ID" value="HAC26544.1"/>
    <property type="molecule type" value="Genomic_DNA"/>
</dbReference>
<sequence length="311" mass="35076">MFQMMNEARIGVGFGAAVIGYRGYMHSLEYAKDRLQGRKASEKNPESPQVPIIDHADVRRMLLAQKAYSEGGLALCLYGARLMDEQHTHPDEQKRTEAGKLLDLLTPVIKAWPSEYGPKANDLAIQVYGGAGYTREYPVEQCWRDNRLNPIHEGTNGIQALDLLGRKIWQDQSHGLQLLMQEMQVDLQAATTERCQQWALSLSETLQQAVKVTQSLGKSLMGGEVDKTLANASCYLHLFGHIIVSWMWLRQANAAANALASANSDSERNFYQGKLQTAQYFFHWELPTVAQDLVLLRNQDDTCLNMKADWF</sequence>
<dbReference type="Pfam" id="PF00441">
    <property type="entry name" value="Acyl-CoA_dh_1"/>
    <property type="match status" value="1"/>
</dbReference>